<dbReference type="SMART" id="SM00129">
    <property type="entry name" value="KISc"/>
    <property type="match status" value="1"/>
</dbReference>
<evidence type="ECO:0000256" key="3">
    <source>
        <dbReference type="ARBA" id="ARBA00022840"/>
    </source>
</evidence>
<dbReference type="GO" id="GO:0008017">
    <property type="term" value="F:microtubule binding"/>
    <property type="evidence" value="ECO:0007669"/>
    <property type="project" value="InterPro"/>
</dbReference>
<dbReference type="GO" id="GO:0007018">
    <property type="term" value="P:microtubule-based movement"/>
    <property type="evidence" value="ECO:0007669"/>
    <property type="project" value="InterPro"/>
</dbReference>
<evidence type="ECO:0000256" key="5">
    <source>
        <dbReference type="ARBA" id="ARBA00061615"/>
    </source>
</evidence>
<dbReference type="InterPro" id="IPR010994">
    <property type="entry name" value="RuvA_2-like"/>
</dbReference>
<gene>
    <name evidence="9" type="ORF">C5167_022256</name>
</gene>
<dbReference type="Pfam" id="PF12836">
    <property type="entry name" value="HHH_3"/>
    <property type="match status" value="1"/>
</dbReference>
<feature type="domain" description="Kinesin motor" evidence="8">
    <location>
        <begin position="1"/>
        <end position="187"/>
    </location>
</feature>
<dbReference type="Pfam" id="PF00225">
    <property type="entry name" value="Kinesin"/>
    <property type="match status" value="2"/>
</dbReference>
<keyword evidence="10" id="KW-1185">Reference proteome</keyword>
<dbReference type="InterPro" id="IPR027640">
    <property type="entry name" value="Kinesin-like_fam"/>
</dbReference>
<dbReference type="Proteomes" id="UP000316621">
    <property type="component" value="Chromosome 5"/>
</dbReference>
<comment type="similarity">
    <text evidence="5">Belongs to the TRAFAC class myosin-kinesin ATPase superfamily. Kinesin family. KIN-10 subfamily.</text>
</comment>
<proteinExistence type="inferred from homology"/>
<dbReference type="InterPro" id="IPR019821">
    <property type="entry name" value="Kinesin_motor_CS"/>
</dbReference>
<dbReference type="STRING" id="3469.A0A4Y7JIB7"/>
<accession>A0A4Y7JIB7</accession>
<dbReference type="GO" id="GO:0005875">
    <property type="term" value="C:microtubule associated complex"/>
    <property type="evidence" value="ECO:0007669"/>
    <property type="project" value="TreeGrafter"/>
</dbReference>
<evidence type="ECO:0000256" key="4">
    <source>
        <dbReference type="ARBA" id="ARBA00023175"/>
    </source>
</evidence>
<dbReference type="EMBL" id="CM010719">
    <property type="protein sequence ID" value="RZC60497.1"/>
    <property type="molecule type" value="Genomic_DNA"/>
</dbReference>
<dbReference type="InterPro" id="IPR036961">
    <property type="entry name" value="Kinesin_motor_dom_sf"/>
</dbReference>
<evidence type="ECO:0000259" key="8">
    <source>
        <dbReference type="PROSITE" id="PS50067"/>
    </source>
</evidence>
<dbReference type="GO" id="GO:0051231">
    <property type="term" value="P:spindle elongation"/>
    <property type="evidence" value="ECO:0007669"/>
    <property type="project" value="TreeGrafter"/>
</dbReference>
<evidence type="ECO:0000256" key="1">
    <source>
        <dbReference type="ARBA" id="ARBA00022701"/>
    </source>
</evidence>
<dbReference type="Gene3D" id="3.40.850.10">
    <property type="entry name" value="Kinesin motor domain"/>
    <property type="match status" value="2"/>
</dbReference>
<dbReference type="FunFam" id="1.10.150.280:FF:000003">
    <property type="entry name" value="Kinesin-like protein KIN-10C"/>
    <property type="match status" value="1"/>
</dbReference>
<evidence type="ECO:0000313" key="10">
    <source>
        <dbReference type="Proteomes" id="UP000316621"/>
    </source>
</evidence>
<comment type="caution">
    <text evidence="6">Lacks conserved residue(s) required for the propagation of feature annotation.</text>
</comment>
<evidence type="ECO:0000313" key="9">
    <source>
        <dbReference type="EMBL" id="RZC60497.1"/>
    </source>
</evidence>
<dbReference type="SUPFAM" id="SSF52540">
    <property type="entry name" value="P-loop containing nucleoside triphosphate hydrolases"/>
    <property type="match status" value="1"/>
</dbReference>
<dbReference type="PROSITE" id="PS50067">
    <property type="entry name" value="KINESIN_MOTOR_2"/>
    <property type="match status" value="1"/>
</dbReference>
<dbReference type="GO" id="GO:0007052">
    <property type="term" value="P:mitotic spindle organization"/>
    <property type="evidence" value="ECO:0007669"/>
    <property type="project" value="TreeGrafter"/>
</dbReference>
<dbReference type="GO" id="GO:0003777">
    <property type="term" value="F:microtubule motor activity"/>
    <property type="evidence" value="ECO:0007669"/>
    <property type="project" value="InterPro"/>
</dbReference>
<evidence type="ECO:0000256" key="6">
    <source>
        <dbReference type="PROSITE-ProRule" id="PRU00283"/>
    </source>
</evidence>
<evidence type="ECO:0000256" key="7">
    <source>
        <dbReference type="RuleBase" id="RU000394"/>
    </source>
</evidence>
<dbReference type="InterPro" id="IPR027417">
    <property type="entry name" value="P-loop_NTPase"/>
</dbReference>
<dbReference type="GO" id="GO:0005874">
    <property type="term" value="C:microtubule"/>
    <property type="evidence" value="ECO:0007669"/>
    <property type="project" value="UniProtKB-KW"/>
</dbReference>
<dbReference type="Gramene" id="RZC60497">
    <property type="protein sequence ID" value="RZC60497"/>
    <property type="gene ID" value="C5167_022256"/>
</dbReference>
<dbReference type="PROSITE" id="PS00411">
    <property type="entry name" value="KINESIN_MOTOR_1"/>
    <property type="match status" value="1"/>
</dbReference>
<keyword evidence="4 7" id="KW-0505">Motor protein</keyword>
<keyword evidence="2 7" id="KW-0547">Nucleotide-binding</keyword>
<dbReference type="Gene3D" id="1.10.150.280">
    <property type="entry name" value="AF1531-like domain"/>
    <property type="match status" value="1"/>
</dbReference>
<organism evidence="9 10">
    <name type="scientific">Papaver somniferum</name>
    <name type="common">Opium poppy</name>
    <dbReference type="NCBI Taxonomy" id="3469"/>
    <lineage>
        <taxon>Eukaryota</taxon>
        <taxon>Viridiplantae</taxon>
        <taxon>Streptophyta</taxon>
        <taxon>Embryophyta</taxon>
        <taxon>Tracheophyta</taxon>
        <taxon>Spermatophyta</taxon>
        <taxon>Magnoliopsida</taxon>
        <taxon>Ranunculales</taxon>
        <taxon>Papaveraceae</taxon>
        <taxon>Papaveroideae</taxon>
        <taxon>Papaver</taxon>
    </lineage>
</organism>
<dbReference type="SUPFAM" id="SSF47781">
    <property type="entry name" value="RuvA domain 2-like"/>
    <property type="match status" value="1"/>
</dbReference>
<dbReference type="AlphaFoldDB" id="A0A4Y7JIB7"/>
<dbReference type="GO" id="GO:0005524">
    <property type="term" value="F:ATP binding"/>
    <property type="evidence" value="ECO:0007669"/>
    <property type="project" value="UniProtKB-KW"/>
</dbReference>
<protein>
    <recommendedName>
        <fullName evidence="7">Kinesin-like protein</fullName>
    </recommendedName>
</protein>
<evidence type="ECO:0000256" key="2">
    <source>
        <dbReference type="ARBA" id="ARBA00022741"/>
    </source>
</evidence>
<keyword evidence="3 7" id="KW-0067">ATP-binding</keyword>
<name>A0A4Y7JIB7_PAPSO</name>
<dbReference type="InterPro" id="IPR001752">
    <property type="entry name" value="Kinesin_motor_dom"/>
</dbReference>
<keyword evidence="1 7" id="KW-0493">Microtubule</keyword>
<dbReference type="PANTHER" id="PTHR47969:SF6">
    <property type="entry name" value="KINESIN-LIKE PROTEIN KIN-4C"/>
    <property type="match status" value="1"/>
</dbReference>
<sequence length="336" mass="36210">MGTNYSGDTNDGGIIPKVMDAIFAKILKEEVFDLLRSNSSVSRSPLKIRETANGGITLEGVTEKKVGTKGKMATCLHMGSKARATGNDAGDNMLSAKLHLVDLAGSERVKRTGTDGLRLKEGIHLNRGLLSLGKVIRSLGEKTRKEGGHDSLGVNGKTVMIACVSPANINADITLNTLEYANRARIIQNKAFVRMSTGLQTPLQACRARKRVISVNSSNPIMLESVDVPEPSTPKPLSDVTNYTDETEAILSPLSKFFARSSNLKTTFIQEYLACLNTASNEQLMELKGIGKRRAVHIVALREASPIQSLSDLEDIGLSSKQVNDIIGSTARGLFD</sequence>
<reference evidence="9 10" key="1">
    <citation type="journal article" date="2018" name="Science">
        <title>The opium poppy genome and morphinan production.</title>
        <authorList>
            <person name="Guo L."/>
            <person name="Winzer T."/>
            <person name="Yang X."/>
            <person name="Li Y."/>
            <person name="Ning Z."/>
            <person name="He Z."/>
            <person name="Teodor R."/>
            <person name="Lu Y."/>
            <person name="Bowser T.A."/>
            <person name="Graham I.A."/>
            <person name="Ye K."/>
        </authorList>
    </citation>
    <scope>NUCLEOTIDE SEQUENCE [LARGE SCALE GENOMIC DNA]</scope>
    <source>
        <strain evidence="10">cv. HN1</strain>
        <tissue evidence="9">Leaves</tissue>
    </source>
</reference>
<dbReference type="PANTHER" id="PTHR47969">
    <property type="entry name" value="CHROMOSOME-ASSOCIATED KINESIN KIF4A-RELATED"/>
    <property type="match status" value="1"/>
</dbReference>